<organism evidence="2 3">
    <name type="scientific">Melon chlorotic spot virus</name>
    <dbReference type="NCBI Taxonomy" id="2479459"/>
    <lineage>
        <taxon>Viruses</taxon>
        <taxon>Riboviria</taxon>
        <taxon>Orthornavirae</taxon>
        <taxon>Negarnaviricota</taxon>
        <taxon>Polyploviricotina</taxon>
        <taxon>Bunyaviricetes</taxon>
        <taxon>Hareavirales</taxon>
        <taxon>Phenuiviridae</taxon>
        <taxon>Mechlorovirus</taxon>
        <taxon>Mechlorovirus cucumeris</taxon>
    </lineage>
</organism>
<protein>
    <submittedName>
        <fullName evidence="2">Uncharacterized protein</fullName>
    </submittedName>
</protein>
<evidence type="ECO:0000256" key="1">
    <source>
        <dbReference type="SAM" id="Coils"/>
    </source>
</evidence>
<dbReference type="RefSeq" id="YP_009551584.1">
    <property type="nucleotide sequence ID" value="NC_040448.1"/>
</dbReference>
<accession>A0A3G1Z1G8</accession>
<dbReference type="KEGG" id="vg:41704332"/>
<name>A0A3G1Z1G8_9VIRU</name>
<keyword evidence="1" id="KW-0175">Coiled coil</keyword>
<feature type="coiled-coil region" evidence="1">
    <location>
        <begin position="40"/>
        <end position="67"/>
    </location>
</feature>
<sequence length="235" mass="27696">MATSNFMIKTEVYERFNVLHCFKDLQQLAPEFDFAIDQDKKSISQVIADLEHQKRNFNRENLNVRDLIPRIHKRNLKYEPMLNVREEIINPYCSECRDTRNTCRLIGCPECSVSIQVNTNLNILTYRHISDCVGASCHNSRITRHWLFGHRLSHKGNLYEIEGKFHIARSNWIDSAAIAHVDPKQDKVYVFRSGVYPVVSSFKFSKSFYKEYGDEVDMMFENFNRQDFIPPFDTQ</sequence>
<dbReference type="GeneID" id="41704332"/>
<dbReference type="Proteomes" id="UP000288904">
    <property type="component" value="Genome"/>
</dbReference>
<proteinExistence type="predicted"/>
<reference evidence="2" key="1">
    <citation type="journal article" date="2018" name="Arch. Virol.">
        <title>Characterization of the first tenuivirus naturally infecting dicotyledonous plants.</title>
        <authorList>
            <person name="Lecoq H."/>
            <person name="Wipf-Scheibel C."/>
            <person name="Verdin E."/>
            <person name="Desbiez C."/>
        </authorList>
    </citation>
    <scope>NUCLEOTIDE SEQUENCE [LARGE SCALE GENOMIC DNA]</scope>
    <source>
        <strain evidence="2">E11-018</strain>
    </source>
</reference>
<evidence type="ECO:0000313" key="2">
    <source>
        <dbReference type="EMBL" id="AYL40770.1"/>
    </source>
</evidence>
<evidence type="ECO:0000313" key="3">
    <source>
        <dbReference type="Proteomes" id="UP000288904"/>
    </source>
</evidence>
<keyword evidence="3" id="KW-1185">Reference proteome</keyword>
<dbReference type="EMBL" id="MH817471">
    <property type="protein sequence ID" value="AYL40770.1"/>
    <property type="molecule type" value="Genomic_RNA"/>
</dbReference>